<evidence type="ECO:0000313" key="10">
    <source>
        <dbReference type="Proteomes" id="UP000824890"/>
    </source>
</evidence>
<feature type="region of interest" description="Disordered" evidence="7">
    <location>
        <begin position="94"/>
        <end position="117"/>
    </location>
</feature>
<evidence type="ECO:0000259" key="8">
    <source>
        <dbReference type="PROSITE" id="PS50071"/>
    </source>
</evidence>
<keyword evidence="5 6" id="KW-0238">DNA-binding</keyword>
<accession>A0ABQ7YP80</accession>
<dbReference type="CDD" id="cd00086">
    <property type="entry name" value="homeodomain"/>
    <property type="match status" value="1"/>
</dbReference>
<comment type="caution">
    <text evidence="9">The sequence shown here is derived from an EMBL/GenBank/DDBJ whole genome shotgun (WGS) entry which is preliminary data.</text>
</comment>
<dbReference type="Proteomes" id="UP000824890">
    <property type="component" value="Unassembled WGS sequence"/>
</dbReference>
<name>A0ABQ7YP80_BRANA</name>
<evidence type="ECO:0000256" key="2">
    <source>
        <dbReference type="ARBA" id="ARBA00006074"/>
    </source>
</evidence>
<gene>
    <name evidence="9" type="ORF">HID58_076449</name>
</gene>
<comment type="similarity">
    <text evidence="2">Belongs to the HD-ZIP homeobox family. Class II subfamily.</text>
</comment>
<evidence type="ECO:0000313" key="9">
    <source>
        <dbReference type="EMBL" id="KAH0869427.1"/>
    </source>
</evidence>
<dbReference type="InterPro" id="IPR009057">
    <property type="entry name" value="Homeodomain-like_sf"/>
</dbReference>
<dbReference type="SMART" id="SM00340">
    <property type="entry name" value="HALZ"/>
    <property type="match status" value="1"/>
</dbReference>
<evidence type="ECO:0000256" key="1">
    <source>
        <dbReference type="ARBA" id="ARBA00004123"/>
    </source>
</evidence>
<evidence type="ECO:0000256" key="6">
    <source>
        <dbReference type="RuleBase" id="RU000682"/>
    </source>
</evidence>
<evidence type="ECO:0000256" key="7">
    <source>
        <dbReference type="SAM" id="MobiDB-lite"/>
    </source>
</evidence>
<dbReference type="PANTHER" id="PTHR45714">
    <property type="entry name" value="HOMEOBOX-LEUCINE ZIPPER PROTEIN HAT14"/>
    <property type="match status" value="1"/>
</dbReference>
<keyword evidence="5 6" id="KW-0539">Nucleus</keyword>
<dbReference type="PROSITE" id="PS50071">
    <property type="entry name" value="HOMEOBOX_2"/>
    <property type="match status" value="1"/>
</dbReference>
<feature type="DNA-binding region" description="Homeobox" evidence="5">
    <location>
        <begin position="110"/>
        <end position="164"/>
    </location>
</feature>
<proteinExistence type="inferred from homology"/>
<dbReference type="SMART" id="SM00389">
    <property type="entry name" value="HOX"/>
    <property type="match status" value="1"/>
</dbReference>
<feature type="region of interest" description="Disordered" evidence="7">
    <location>
        <begin position="284"/>
        <end position="305"/>
    </location>
</feature>
<evidence type="ECO:0000256" key="5">
    <source>
        <dbReference type="PROSITE-ProRule" id="PRU00108"/>
    </source>
</evidence>
<comment type="subcellular location">
    <subcellularLocation>
        <location evidence="1 5 6">Nucleus</location>
    </subcellularLocation>
</comment>
<reference evidence="9 10" key="1">
    <citation type="submission" date="2021-05" db="EMBL/GenBank/DDBJ databases">
        <title>Genome Assembly of Synthetic Allotetraploid Brassica napus Reveals Homoeologous Exchanges between Subgenomes.</title>
        <authorList>
            <person name="Davis J.T."/>
        </authorList>
    </citation>
    <scope>NUCLEOTIDE SEQUENCE [LARGE SCALE GENOMIC DNA]</scope>
    <source>
        <strain evidence="10">cv. Da-Ae</strain>
        <tissue evidence="9">Seedling</tissue>
    </source>
</reference>
<evidence type="ECO:0000256" key="3">
    <source>
        <dbReference type="ARBA" id="ARBA00023015"/>
    </source>
</evidence>
<protein>
    <recommendedName>
        <fullName evidence="8">Homeobox domain-containing protein</fullName>
    </recommendedName>
</protein>
<keyword evidence="4" id="KW-0804">Transcription</keyword>
<feature type="domain" description="Homeobox" evidence="8">
    <location>
        <begin position="108"/>
        <end position="163"/>
    </location>
</feature>
<dbReference type="Pfam" id="PF02183">
    <property type="entry name" value="HALZ"/>
    <property type="match status" value="1"/>
</dbReference>
<dbReference type="Pfam" id="PF00046">
    <property type="entry name" value="Homeodomain"/>
    <property type="match status" value="1"/>
</dbReference>
<dbReference type="InterPro" id="IPR003106">
    <property type="entry name" value="Leu_zip_homeo"/>
</dbReference>
<dbReference type="InterPro" id="IPR001356">
    <property type="entry name" value="HD"/>
</dbReference>
<evidence type="ECO:0000256" key="4">
    <source>
        <dbReference type="ARBA" id="ARBA00023163"/>
    </source>
</evidence>
<keyword evidence="10" id="KW-1185">Reference proteome</keyword>
<dbReference type="EMBL" id="JAGKQM010000017">
    <property type="protein sequence ID" value="KAH0869427.1"/>
    <property type="molecule type" value="Genomic_DNA"/>
</dbReference>
<feature type="region of interest" description="Disordered" evidence="7">
    <location>
        <begin position="169"/>
        <end position="197"/>
    </location>
</feature>
<keyword evidence="5 6" id="KW-0371">Homeobox</keyword>
<organism evidence="9 10">
    <name type="scientific">Brassica napus</name>
    <name type="common">Rape</name>
    <dbReference type="NCBI Taxonomy" id="3708"/>
    <lineage>
        <taxon>Eukaryota</taxon>
        <taxon>Viridiplantae</taxon>
        <taxon>Streptophyta</taxon>
        <taxon>Embryophyta</taxon>
        <taxon>Tracheophyta</taxon>
        <taxon>Spermatophyta</taxon>
        <taxon>Magnoliopsida</taxon>
        <taxon>eudicotyledons</taxon>
        <taxon>Gunneridae</taxon>
        <taxon>Pentapetalae</taxon>
        <taxon>rosids</taxon>
        <taxon>malvids</taxon>
        <taxon>Brassicales</taxon>
        <taxon>Brassicaceae</taxon>
        <taxon>Brassiceae</taxon>
        <taxon>Brassica</taxon>
    </lineage>
</organism>
<sequence length="305" mass="34162">MERPLHVAERPFHVLGNARCLPGISLPTHRFKAYFNSNYSHMDSHSTLNYSINGDFTGKLFTLGSYYLRSRLLFVSTLRGGGREQLKLDMNQLPSSSEDNEELSHGGSAPPRKKLRITREQSRLLEDSFRQNHTLNPKQKEALAKHLMLRPRQIEVWFQNRRASCGSGRWRLPPSSPAFPRGGGGGGGSFSSADAGSSSREGRVLVLMMKLSAEVKSVNSTIRSKLKQTEMECEYLKRWFGSLTEQNHRLHREVEELRAMNVGPPTVTSASSLTMCPRCERVTTAASPSLAIPSQKTLPPQESEH</sequence>
<dbReference type="InterPro" id="IPR050762">
    <property type="entry name" value="HD-ZIP_Homeobox_LZ_Class_II"/>
</dbReference>
<dbReference type="Gene3D" id="1.10.10.60">
    <property type="entry name" value="Homeodomain-like"/>
    <property type="match status" value="1"/>
</dbReference>
<dbReference type="PANTHER" id="PTHR45714:SF56">
    <property type="entry name" value="HOMEOBOX DOMAIN-CONTAINING PROTEIN"/>
    <property type="match status" value="1"/>
</dbReference>
<keyword evidence="3" id="KW-0805">Transcription regulation</keyword>
<dbReference type="SUPFAM" id="SSF46689">
    <property type="entry name" value="Homeodomain-like"/>
    <property type="match status" value="1"/>
</dbReference>